<keyword evidence="1" id="KW-1133">Transmembrane helix</keyword>
<name>A0ABS5RML8_9MYCO</name>
<evidence type="ECO:0000313" key="4">
    <source>
        <dbReference type="Proteomes" id="UP001519535"/>
    </source>
</evidence>
<reference evidence="3 4" key="1">
    <citation type="submission" date="2021-05" db="EMBL/GenBank/DDBJ databases">
        <title>Mycobacterium acidophilum sp. nov., an extremely acid-tolerant member of the genus Mycobacterium.</title>
        <authorList>
            <person name="Xia J."/>
        </authorList>
    </citation>
    <scope>NUCLEOTIDE SEQUENCE [LARGE SCALE GENOMIC DNA]</scope>
    <source>
        <strain evidence="3 4">M1</strain>
    </source>
</reference>
<comment type="caution">
    <text evidence="3">The sequence shown here is derived from an EMBL/GenBank/DDBJ whole genome shotgun (WGS) entry which is preliminary data.</text>
</comment>
<dbReference type="RefSeq" id="WP_214093058.1">
    <property type="nucleotide sequence ID" value="NZ_JAHCLR010000020.1"/>
</dbReference>
<keyword evidence="1" id="KW-0472">Membrane</keyword>
<accession>A0ABS5RML8</accession>
<keyword evidence="1" id="KW-0812">Transmembrane</keyword>
<dbReference type="Proteomes" id="UP001519535">
    <property type="component" value="Unassembled WGS sequence"/>
</dbReference>
<keyword evidence="4" id="KW-1185">Reference proteome</keyword>
<proteinExistence type="predicted"/>
<gene>
    <name evidence="3" type="ORF">KIH27_11360</name>
</gene>
<organism evidence="3 4">
    <name type="scientific">Mycolicibacter acidiphilus</name>
    <dbReference type="NCBI Taxonomy" id="2835306"/>
    <lineage>
        <taxon>Bacteria</taxon>
        <taxon>Bacillati</taxon>
        <taxon>Actinomycetota</taxon>
        <taxon>Actinomycetes</taxon>
        <taxon>Mycobacteriales</taxon>
        <taxon>Mycobacteriaceae</taxon>
        <taxon>Mycolicibacter</taxon>
    </lineage>
</organism>
<dbReference type="EMBL" id="JAHCLR010000020">
    <property type="protein sequence ID" value="MBS9534184.1"/>
    <property type="molecule type" value="Genomic_DNA"/>
</dbReference>
<dbReference type="Pfam" id="PF13828">
    <property type="entry name" value="DUF4190"/>
    <property type="match status" value="1"/>
</dbReference>
<evidence type="ECO:0000259" key="2">
    <source>
        <dbReference type="Pfam" id="PF13828"/>
    </source>
</evidence>
<protein>
    <submittedName>
        <fullName evidence="3">DUF4190 domain-containing protein</fullName>
    </submittedName>
</protein>
<feature type="transmembrane region" description="Helical" evidence="1">
    <location>
        <begin position="12"/>
        <end position="32"/>
    </location>
</feature>
<dbReference type="InterPro" id="IPR025241">
    <property type="entry name" value="DUF4190"/>
</dbReference>
<sequence>MAAPGSGTNSMAITSLICSFLMPLLGVVFGHVARSQIRRTGEQGGGMAPAGLIIGYFWLIASVVPTIALIIATQEAF</sequence>
<evidence type="ECO:0000313" key="3">
    <source>
        <dbReference type="EMBL" id="MBS9534184.1"/>
    </source>
</evidence>
<feature type="domain" description="DUF4190" evidence="2">
    <location>
        <begin position="11"/>
        <end position="64"/>
    </location>
</feature>
<feature type="transmembrane region" description="Helical" evidence="1">
    <location>
        <begin position="53"/>
        <end position="72"/>
    </location>
</feature>
<evidence type="ECO:0000256" key="1">
    <source>
        <dbReference type="SAM" id="Phobius"/>
    </source>
</evidence>